<dbReference type="Pfam" id="PF02447">
    <property type="entry name" value="GntP_permease"/>
    <property type="match status" value="1"/>
</dbReference>
<accession>A0A810Q6H0</accession>
<gene>
    <name evidence="2" type="ORF">MM50RIKEN_16250</name>
</gene>
<dbReference type="PANTHER" id="PTHR30354:SF11">
    <property type="entry name" value="PERMEASE"/>
    <property type="match status" value="1"/>
</dbReference>
<dbReference type="RefSeq" id="WP_213540514.1">
    <property type="nucleotide sequence ID" value="NZ_AP023418.1"/>
</dbReference>
<feature type="transmembrane region" description="Helical" evidence="1">
    <location>
        <begin position="107"/>
        <end position="129"/>
    </location>
</feature>
<dbReference type="InterPro" id="IPR003474">
    <property type="entry name" value="Glcn_transporter"/>
</dbReference>
<feature type="transmembrane region" description="Helical" evidence="1">
    <location>
        <begin position="53"/>
        <end position="79"/>
    </location>
</feature>
<dbReference type="EMBL" id="AP023418">
    <property type="protein sequence ID" value="BCK81862.1"/>
    <property type="molecule type" value="Genomic_DNA"/>
</dbReference>
<organism evidence="2 3">
    <name type="scientific">Vescimonas coprocola</name>
    <dbReference type="NCBI Taxonomy" id="2714355"/>
    <lineage>
        <taxon>Bacteria</taxon>
        <taxon>Bacillati</taxon>
        <taxon>Bacillota</taxon>
        <taxon>Clostridia</taxon>
        <taxon>Eubacteriales</taxon>
        <taxon>Oscillospiraceae</taxon>
        <taxon>Vescimonas</taxon>
    </lineage>
</organism>
<feature type="transmembrane region" description="Helical" evidence="1">
    <location>
        <begin position="241"/>
        <end position="262"/>
    </location>
</feature>
<feature type="transmembrane region" description="Helical" evidence="1">
    <location>
        <begin position="6"/>
        <end position="22"/>
    </location>
</feature>
<keyword evidence="1" id="KW-0812">Transmembrane</keyword>
<keyword evidence="3" id="KW-1185">Reference proteome</keyword>
<feature type="transmembrane region" description="Helical" evidence="1">
    <location>
        <begin position="178"/>
        <end position="197"/>
    </location>
</feature>
<feature type="transmembrane region" description="Helical" evidence="1">
    <location>
        <begin position="368"/>
        <end position="397"/>
    </location>
</feature>
<keyword evidence="1" id="KW-1133">Transmembrane helix</keyword>
<feature type="transmembrane region" description="Helical" evidence="1">
    <location>
        <begin position="274"/>
        <end position="293"/>
    </location>
</feature>
<proteinExistence type="predicted"/>
<protein>
    <submittedName>
        <fullName evidence="2">Gluconate permease</fullName>
    </submittedName>
</protein>
<feature type="transmembrane region" description="Helical" evidence="1">
    <location>
        <begin position="149"/>
        <end position="171"/>
    </location>
</feature>
<evidence type="ECO:0000313" key="2">
    <source>
        <dbReference type="EMBL" id="BCK81862.1"/>
    </source>
</evidence>
<dbReference type="AlphaFoldDB" id="A0A810Q6H0"/>
<evidence type="ECO:0000256" key="1">
    <source>
        <dbReference type="SAM" id="Phobius"/>
    </source>
</evidence>
<reference evidence="2" key="1">
    <citation type="submission" date="2020-09" db="EMBL/GenBank/DDBJ databases">
        <title>New species isolated from human feces.</title>
        <authorList>
            <person name="Kitahara M."/>
            <person name="Shigeno Y."/>
            <person name="Shime M."/>
            <person name="Matsumoto Y."/>
            <person name="Nakamura S."/>
            <person name="Motooka D."/>
            <person name="Fukuoka S."/>
            <person name="Nishikawa H."/>
            <person name="Benno Y."/>
        </authorList>
    </citation>
    <scope>NUCLEOTIDE SEQUENCE</scope>
    <source>
        <strain evidence="2">MM50</strain>
    </source>
</reference>
<feature type="transmembrane region" description="Helical" evidence="1">
    <location>
        <begin position="446"/>
        <end position="471"/>
    </location>
</feature>
<keyword evidence="1" id="KW-0472">Membrane</keyword>
<feature type="transmembrane region" description="Helical" evidence="1">
    <location>
        <begin position="322"/>
        <end position="347"/>
    </location>
</feature>
<evidence type="ECO:0000313" key="3">
    <source>
        <dbReference type="Proteomes" id="UP000681035"/>
    </source>
</evidence>
<feature type="transmembrane region" description="Helical" evidence="1">
    <location>
        <begin position="403"/>
        <end position="425"/>
    </location>
</feature>
<dbReference type="KEGG" id="vcop:MM50RIKEN_16250"/>
<feature type="transmembrane region" description="Helical" evidence="1">
    <location>
        <begin position="29"/>
        <end position="47"/>
    </location>
</feature>
<dbReference type="PANTHER" id="PTHR30354">
    <property type="entry name" value="GNT FAMILY GLUCONATE TRANSPORTER"/>
    <property type="match status" value="1"/>
</dbReference>
<dbReference type="Proteomes" id="UP000681035">
    <property type="component" value="Chromosome"/>
</dbReference>
<sequence>MSAGVFILILVVAIAALVLMIVKAKMHPVLALFIAALGTGIALGYGVTGSVDYISNGFGGTLGSVGITIILGAIISMAIEDTGAAKVIANFFIKLFRGKRMELAPSLTAFIMSIPVFGDITMVLTAPIASMLSKRKHISMSTMASFTGLGLFLTHGLVPPTPGILAIALMFGSDLGMTIVWGLVISFVGFFGTYFLLRKWTEKEWIEPNPEFVRGMEETGSDSVDDILIKDPGLPHTGEGFLPLLLPVLLISVSSFAQMYAAEGSAIYTICTTIGNKVIALSIGLLYSFYLGYKQRKMVLGVYADTYNEPKAKLGEVMLNKWVARGLVVCLSPLLITAMGGAFGNVLKNSPALEPLSKLIADSPIPAILVPWAIAAIMMTSVGSMTTAGMTAAAIVLPMMPDLGLSSLAAVLAIGSGTLMGNHYNNSGFWVMGQFFHLNTKQSVKYVTVPCAVASVICLIAVVILNAVGVFG</sequence>
<dbReference type="GO" id="GO:0015128">
    <property type="term" value="F:gluconate transmembrane transporter activity"/>
    <property type="evidence" value="ECO:0007669"/>
    <property type="project" value="InterPro"/>
</dbReference>
<dbReference type="GO" id="GO:0005886">
    <property type="term" value="C:plasma membrane"/>
    <property type="evidence" value="ECO:0007669"/>
    <property type="project" value="TreeGrafter"/>
</dbReference>
<name>A0A810Q6H0_9FIRM</name>